<dbReference type="AlphaFoldDB" id="A0A8C3I0D2"/>
<accession>A0A8C3I0D2</accession>
<evidence type="ECO:0000313" key="1">
    <source>
        <dbReference type="Ensembl" id="ENSCPBP00000025774.1"/>
    </source>
</evidence>
<proteinExistence type="predicted"/>
<organism evidence="1 2">
    <name type="scientific">Chrysemys picta bellii</name>
    <name type="common">Western painted turtle</name>
    <name type="synonym">Emys bellii</name>
    <dbReference type="NCBI Taxonomy" id="8478"/>
    <lineage>
        <taxon>Eukaryota</taxon>
        <taxon>Metazoa</taxon>
        <taxon>Chordata</taxon>
        <taxon>Craniata</taxon>
        <taxon>Vertebrata</taxon>
        <taxon>Euteleostomi</taxon>
        <taxon>Archelosauria</taxon>
        <taxon>Testudinata</taxon>
        <taxon>Testudines</taxon>
        <taxon>Cryptodira</taxon>
        <taxon>Durocryptodira</taxon>
        <taxon>Testudinoidea</taxon>
        <taxon>Emydidae</taxon>
        <taxon>Chrysemys</taxon>
    </lineage>
</organism>
<reference evidence="1" key="1">
    <citation type="submission" date="2025-08" db="UniProtKB">
        <authorList>
            <consortium name="Ensembl"/>
        </authorList>
    </citation>
    <scope>IDENTIFICATION</scope>
</reference>
<reference evidence="1" key="2">
    <citation type="submission" date="2025-09" db="UniProtKB">
        <authorList>
            <consortium name="Ensembl"/>
        </authorList>
    </citation>
    <scope>IDENTIFICATION</scope>
</reference>
<protein>
    <submittedName>
        <fullName evidence="1">Uncharacterized protein</fullName>
    </submittedName>
</protein>
<dbReference type="Ensembl" id="ENSCPBT00000030348.1">
    <property type="protein sequence ID" value="ENSCPBP00000025774.1"/>
    <property type="gene ID" value="ENSCPBG00000018298.1"/>
</dbReference>
<evidence type="ECO:0000313" key="2">
    <source>
        <dbReference type="Proteomes" id="UP000694380"/>
    </source>
</evidence>
<name>A0A8C3I0D2_CHRPI</name>
<keyword evidence="2" id="KW-1185">Reference proteome</keyword>
<sequence length="110" mass="12796">WCFSSAKLLSFALASQWCPEHWALILAPYLMGQAIATWTKSRPRTIRKHCFWPKLLTYPKDTRPRVVGQCLKEHCLYWLSAMGSPDTEFPQPSMVFRLMKGRHETQTLSP</sequence>
<dbReference type="Proteomes" id="UP000694380">
    <property type="component" value="Unplaced"/>
</dbReference>